<dbReference type="PROSITE" id="PS51387">
    <property type="entry name" value="FAD_PCMH"/>
    <property type="match status" value="1"/>
</dbReference>
<dbReference type="Proteomes" id="UP000199597">
    <property type="component" value="Chromosome I"/>
</dbReference>
<keyword evidence="3" id="KW-0274">FAD</keyword>
<dbReference type="InterPro" id="IPR002888">
    <property type="entry name" value="2Fe-2S-bd"/>
</dbReference>
<dbReference type="InterPro" id="IPR016167">
    <property type="entry name" value="FAD-bd_PCMH_sub1"/>
</dbReference>
<dbReference type="OrthoDB" id="9758509at2"/>
<dbReference type="SMART" id="SM01092">
    <property type="entry name" value="CO_deh_flav_C"/>
    <property type="match status" value="1"/>
</dbReference>
<dbReference type="AlphaFoldDB" id="A0A1H1XHU5"/>
<dbReference type="InterPro" id="IPR012675">
    <property type="entry name" value="Beta-grasp_dom_sf"/>
</dbReference>
<dbReference type="InterPro" id="IPR005107">
    <property type="entry name" value="CO_DH_flav_C"/>
</dbReference>
<dbReference type="PANTHER" id="PTHR42659">
    <property type="entry name" value="XANTHINE DEHYDROGENASE SUBUNIT C-RELATED"/>
    <property type="match status" value="1"/>
</dbReference>
<evidence type="ECO:0000256" key="4">
    <source>
        <dbReference type="ARBA" id="ARBA00023002"/>
    </source>
</evidence>
<evidence type="ECO:0000256" key="2">
    <source>
        <dbReference type="ARBA" id="ARBA00022723"/>
    </source>
</evidence>
<dbReference type="GO" id="GO:0016491">
    <property type="term" value="F:oxidoreductase activity"/>
    <property type="evidence" value="ECO:0007669"/>
    <property type="project" value="UniProtKB-KW"/>
</dbReference>
<dbReference type="InterPro" id="IPR016166">
    <property type="entry name" value="FAD-bd_PCMH"/>
</dbReference>
<evidence type="ECO:0000313" key="9">
    <source>
        <dbReference type="Proteomes" id="UP000199597"/>
    </source>
</evidence>
<dbReference type="Pfam" id="PF03450">
    <property type="entry name" value="CO_deh_flav_C"/>
    <property type="match status" value="1"/>
</dbReference>
<dbReference type="InterPro" id="IPR036884">
    <property type="entry name" value="2Fe-2S-bd_dom_sf"/>
</dbReference>
<dbReference type="InterPro" id="IPR016169">
    <property type="entry name" value="FAD-bd_PCMH_sub2"/>
</dbReference>
<dbReference type="SUPFAM" id="SSF54292">
    <property type="entry name" value="2Fe-2S ferredoxin-like"/>
    <property type="match status" value="1"/>
</dbReference>
<evidence type="ECO:0000256" key="5">
    <source>
        <dbReference type="ARBA" id="ARBA00023004"/>
    </source>
</evidence>
<dbReference type="GO" id="GO:0051537">
    <property type="term" value="F:2 iron, 2 sulfur cluster binding"/>
    <property type="evidence" value="ECO:0007669"/>
    <property type="project" value="InterPro"/>
</dbReference>
<sequence>MSAATTDHSTAEVTINGTVREFDGPPHTNALDFLRGQGLTGAKEGCAEGECGACAIMVARPDESGGTRWTSVNSCLLPAAALDGGEVVTSEGLADGDSVHPVQEEMAVRGGSQCGYCTPGFISSMAAEYYRPDRGEDGFDLHSLSGNLCRCTGYRPIRDAADALGQPAADDALAARRDRPAPAAVATDYQRADTATGQIGRYRRPATLAEATSILSQDPEATVVAGATDWGVEVNIKGARAKNLLAVDRLEEMRGIRRTADAVELGASHTLSELERELSGSIPLLGKLFPQFASRLIRNGATIGGNLGTGSPIGDTPPALLALEADLVLTSVRGSRTVALADYFTGYRQTVREPDELITAIRIPLPLSPLTSFQKIAKRRFDDISSVAIGYAVDVRDGLIAKARIGLGGVAATPLRATATEALIEGRPWNLETVHAAAETLAAEGTPMDDHRASAKYRTAMLRSSLERFYAEQLGHPAVTSKEVQ</sequence>
<keyword evidence="5" id="KW-0408">Iron</keyword>
<dbReference type="RefSeq" id="WP_092016354.1">
    <property type="nucleotide sequence ID" value="NZ_LT629766.1"/>
</dbReference>
<dbReference type="InterPro" id="IPR036683">
    <property type="entry name" value="CO_DH_flav_C_dom_sf"/>
</dbReference>
<evidence type="ECO:0000256" key="1">
    <source>
        <dbReference type="ARBA" id="ARBA00022630"/>
    </source>
</evidence>
<dbReference type="Gene3D" id="3.30.465.10">
    <property type="match status" value="1"/>
</dbReference>
<keyword evidence="1" id="KW-0285">Flavoprotein</keyword>
<keyword evidence="2" id="KW-0479">Metal-binding</keyword>
<dbReference type="PANTHER" id="PTHR42659:SF2">
    <property type="entry name" value="XANTHINE DEHYDROGENASE SUBUNIT C-RELATED"/>
    <property type="match status" value="1"/>
</dbReference>
<reference evidence="9" key="1">
    <citation type="submission" date="2016-10" db="EMBL/GenBank/DDBJ databases">
        <authorList>
            <person name="Varghese N."/>
            <person name="Submissions S."/>
        </authorList>
    </citation>
    <scope>NUCLEOTIDE SEQUENCE [LARGE SCALE GENOMIC DNA]</scope>
    <source>
        <strain evidence="9">DSM 23676</strain>
    </source>
</reference>
<dbReference type="InterPro" id="IPR006058">
    <property type="entry name" value="2Fe2S_fd_BS"/>
</dbReference>
<evidence type="ECO:0000256" key="3">
    <source>
        <dbReference type="ARBA" id="ARBA00022827"/>
    </source>
</evidence>
<feature type="domain" description="2Fe-2S ferredoxin-type" evidence="6">
    <location>
        <begin position="9"/>
        <end position="93"/>
    </location>
</feature>
<dbReference type="GO" id="GO:0071949">
    <property type="term" value="F:FAD binding"/>
    <property type="evidence" value="ECO:0007669"/>
    <property type="project" value="InterPro"/>
</dbReference>
<dbReference type="Pfam" id="PF00941">
    <property type="entry name" value="FAD_binding_5"/>
    <property type="match status" value="1"/>
</dbReference>
<dbReference type="InterPro" id="IPR002346">
    <property type="entry name" value="Mopterin_DH_FAD-bd"/>
</dbReference>
<accession>A0A1H1XHU5</accession>
<dbReference type="InterPro" id="IPR036010">
    <property type="entry name" value="2Fe-2S_ferredoxin-like_sf"/>
</dbReference>
<evidence type="ECO:0000313" key="8">
    <source>
        <dbReference type="EMBL" id="SDT08815.1"/>
    </source>
</evidence>
<dbReference type="InterPro" id="IPR051312">
    <property type="entry name" value="Diverse_Substr_Oxidored"/>
</dbReference>
<proteinExistence type="predicted"/>
<dbReference type="SUPFAM" id="SSF47741">
    <property type="entry name" value="CO dehydrogenase ISP C-domain like"/>
    <property type="match status" value="1"/>
</dbReference>
<evidence type="ECO:0000259" key="6">
    <source>
        <dbReference type="PROSITE" id="PS51085"/>
    </source>
</evidence>
<dbReference type="InterPro" id="IPR012175">
    <property type="entry name" value="Xanth_DH_ssu_bac"/>
</dbReference>
<evidence type="ECO:0000259" key="7">
    <source>
        <dbReference type="PROSITE" id="PS51387"/>
    </source>
</evidence>
<dbReference type="Gene3D" id="3.30.43.10">
    <property type="entry name" value="Uridine Diphospho-n-acetylenolpyruvylglucosamine Reductase, domain 2"/>
    <property type="match status" value="1"/>
</dbReference>
<dbReference type="PROSITE" id="PS00197">
    <property type="entry name" value="2FE2S_FER_1"/>
    <property type="match status" value="1"/>
</dbReference>
<keyword evidence="4" id="KW-0560">Oxidoreductase</keyword>
<dbReference type="InterPro" id="IPR036318">
    <property type="entry name" value="FAD-bd_PCMH-like_sf"/>
</dbReference>
<dbReference type="PROSITE" id="PS51085">
    <property type="entry name" value="2FE2S_FER_2"/>
    <property type="match status" value="1"/>
</dbReference>
<dbReference type="Pfam" id="PF00111">
    <property type="entry name" value="Fer2"/>
    <property type="match status" value="1"/>
</dbReference>
<dbReference type="EMBL" id="LT629766">
    <property type="protein sequence ID" value="SDT08815.1"/>
    <property type="molecule type" value="Genomic_DNA"/>
</dbReference>
<dbReference type="Gene3D" id="3.10.20.30">
    <property type="match status" value="1"/>
</dbReference>
<protein>
    <submittedName>
        <fullName evidence="8">Xanthine dehydrogenase small subunit</fullName>
    </submittedName>
</protein>
<dbReference type="Gene3D" id="3.30.390.50">
    <property type="entry name" value="CO dehydrogenase flavoprotein, C-terminal domain"/>
    <property type="match status" value="1"/>
</dbReference>
<dbReference type="SUPFAM" id="SSF55447">
    <property type="entry name" value="CO dehydrogenase flavoprotein C-terminal domain-like"/>
    <property type="match status" value="1"/>
</dbReference>
<organism evidence="8 9">
    <name type="scientific">Brevibacterium siliguriense</name>
    <dbReference type="NCBI Taxonomy" id="1136497"/>
    <lineage>
        <taxon>Bacteria</taxon>
        <taxon>Bacillati</taxon>
        <taxon>Actinomycetota</taxon>
        <taxon>Actinomycetes</taxon>
        <taxon>Micrococcales</taxon>
        <taxon>Brevibacteriaceae</taxon>
        <taxon>Brevibacterium</taxon>
    </lineage>
</organism>
<keyword evidence="9" id="KW-1185">Reference proteome</keyword>
<dbReference type="GO" id="GO:0046872">
    <property type="term" value="F:metal ion binding"/>
    <property type="evidence" value="ECO:0007669"/>
    <property type="project" value="UniProtKB-KW"/>
</dbReference>
<gene>
    <name evidence="8" type="ORF">SAMN04489752_3323</name>
</gene>
<dbReference type="STRING" id="1136497.SAMN04489752_3323"/>
<dbReference type="CDD" id="cd00207">
    <property type="entry name" value="fer2"/>
    <property type="match status" value="1"/>
</dbReference>
<dbReference type="SUPFAM" id="SSF56176">
    <property type="entry name" value="FAD-binding/transporter-associated domain-like"/>
    <property type="match status" value="1"/>
</dbReference>
<dbReference type="Gene3D" id="1.10.150.120">
    <property type="entry name" value="[2Fe-2S]-binding domain"/>
    <property type="match status" value="1"/>
</dbReference>
<dbReference type="InterPro" id="IPR001041">
    <property type="entry name" value="2Fe-2S_ferredoxin-type"/>
</dbReference>
<feature type="domain" description="FAD-binding PCMH-type" evidence="7">
    <location>
        <begin position="195"/>
        <end position="368"/>
    </location>
</feature>
<name>A0A1H1XHU5_9MICO</name>
<dbReference type="Pfam" id="PF01799">
    <property type="entry name" value="Fer2_2"/>
    <property type="match status" value="1"/>
</dbReference>
<dbReference type="PIRSF" id="PIRSF036557">
    <property type="entry name" value="XdhA_RC"/>
    <property type="match status" value="1"/>
</dbReference>